<dbReference type="CDD" id="cd01086">
    <property type="entry name" value="MetAP1"/>
    <property type="match status" value="1"/>
</dbReference>
<feature type="domain" description="Peptidase M24" evidence="8">
    <location>
        <begin position="47"/>
        <end position="276"/>
    </location>
</feature>
<dbReference type="InterPro" id="IPR000994">
    <property type="entry name" value="Pept_M24"/>
</dbReference>
<protein>
    <recommendedName>
        <fullName evidence="6 7">Methionine aminopeptidase</fullName>
        <shortName evidence="6">MAP</shortName>
        <shortName evidence="6">MetAP</shortName>
        <ecNumber evidence="6 7">3.4.11.18</ecNumber>
    </recommendedName>
    <alternativeName>
        <fullName evidence="6">Peptidase M</fullName>
    </alternativeName>
</protein>
<sequence>MKKFMKGVRFTPKNYSDEVEAKIQHYKKEGYKLPMRSALRTEEQLAGIRASAKINTALLDYLSENIREGMSTAEIDHMVYCFTTDHDAIPAPFMYEGFPKSVCTSINDVVCHGIPSTREFLKSGDIVNVDVSTIYKGYFADASRMFMIGEVSPDMQRLVQVTKECRDIGIQTAQPWARLGDVGAAIQEHAEKNGYSVVRDLCGHGCGVKFHEEPDVEHFGKRGTGMLIVPGMTFTIEPMINMGSYEVFIDEADGWTVCTDDGLPSAQWESQILITEDGNEILTQ</sequence>
<keyword evidence="4 6" id="KW-0479">Metal-binding</keyword>
<accession>A0A078RZS4</accession>
<feature type="binding site" evidence="6">
    <location>
        <position position="204"/>
    </location>
    <ligand>
        <name>a divalent metal cation</name>
        <dbReference type="ChEBI" id="CHEBI:60240"/>
        <label>2</label>
        <note>catalytic</note>
    </ligand>
</feature>
<feature type="binding site" evidence="6">
    <location>
        <position position="130"/>
    </location>
    <ligand>
        <name>a divalent metal cation</name>
        <dbReference type="ChEBI" id="CHEBI:60240"/>
        <label>1</label>
    </ligand>
</feature>
<evidence type="ECO:0000259" key="8">
    <source>
        <dbReference type="Pfam" id="PF00557"/>
    </source>
</evidence>
<dbReference type="PANTHER" id="PTHR43330">
    <property type="entry name" value="METHIONINE AMINOPEPTIDASE"/>
    <property type="match status" value="1"/>
</dbReference>
<evidence type="ECO:0000256" key="2">
    <source>
        <dbReference type="ARBA" id="ARBA00022438"/>
    </source>
</evidence>
<dbReference type="AlphaFoldDB" id="A0A078RZS4"/>
<dbReference type="GO" id="GO:0004239">
    <property type="term" value="F:initiator methionyl aminopeptidase activity"/>
    <property type="evidence" value="ECO:0007669"/>
    <property type="project" value="UniProtKB-UniRule"/>
</dbReference>
<evidence type="ECO:0000256" key="7">
    <source>
        <dbReference type="RuleBase" id="RU003653"/>
    </source>
</evidence>
<feature type="binding site" evidence="6">
    <location>
        <position position="269"/>
    </location>
    <ligand>
        <name>a divalent metal cation</name>
        <dbReference type="ChEBI" id="CHEBI:60240"/>
        <label>1</label>
    </ligand>
</feature>
<comment type="function">
    <text evidence="1 6">Removes the N-terminal methionine from nascent proteins. The N-terminal methionine is often cleaved when the second residue in the primary sequence is small and uncharged (Met-Ala-, Cys, Gly, Pro, Ser, Thr, or Val). Requires deformylation of the N(alpha)-formylated initiator methionine before it can be hydrolyzed.</text>
</comment>
<keyword evidence="2 6" id="KW-0031">Aminopeptidase</keyword>
<evidence type="ECO:0000256" key="6">
    <source>
        <dbReference type="HAMAP-Rule" id="MF_01974"/>
    </source>
</evidence>
<dbReference type="RefSeq" id="WP_005828329.1">
    <property type="nucleotide sequence ID" value="NZ_JNHN01000173.1"/>
</dbReference>
<dbReference type="PRINTS" id="PR00599">
    <property type="entry name" value="MAPEPTIDASE"/>
</dbReference>
<feature type="binding site" evidence="6">
    <location>
        <position position="141"/>
    </location>
    <ligand>
        <name>a divalent metal cation</name>
        <dbReference type="ChEBI" id="CHEBI:60240"/>
        <label>1</label>
    </ligand>
</feature>
<evidence type="ECO:0000256" key="4">
    <source>
        <dbReference type="ARBA" id="ARBA00022723"/>
    </source>
</evidence>
<dbReference type="InterPro" id="IPR036005">
    <property type="entry name" value="Creatinase/aminopeptidase-like"/>
</dbReference>
<dbReference type="GO" id="GO:0046872">
    <property type="term" value="F:metal ion binding"/>
    <property type="evidence" value="ECO:0007669"/>
    <property type="project" value="UniProtKB-UniRule"/>
</dbReference>
<evidence type="ECO:0000313" key="9">
    <source>
        <dbReference type="EMBL" id="KDS50866.1"/>
    </source>
</evidence>
<gene>
    <name evidence="6" type="primary">map</name>
    <name evidence="9" type="ORF">M094_0994</name>
</gene>
<dbReference type="NCBIfam" id="NF008970">
    <property type="entry name" value="PRK12318.1"/>
    <property type="match status" value="1"/>
</dbReference>
<reference evidence="9 10" key="1">
    <citation type="submission" date="2014-04" db="EMBL/GenBank/DDBJ databases">
        <authorList>
            <person name="Sears C."/>
            <person name="Carroll K."/>
            <person name="Sack B.R."/>
            <person name="Qadri F."/>
            <person name="Myers L.L."/>
            <person name="Chung G.-T."/>
            <person name="Escheverria P."/>
            <person name="Fraser C.M."/>
            <person name="Sadzewicz L."/>
            <person name="Shefchek K.A."/>
            <person name="Tallon L."/>
            <person name="Das S.P."/>
            <person name="Daugherty S."/>
            <person name="Mongodin E.F."/>
        </authorList>
    </citation>
    <scope>NUCLEOTIDE SEQUENCE [LARGE SCALE GENOMIC DNA]</scope>
    <source>
        <strain evidence="9 10">3978 T3 ii</strain>
    </source>
</reference>
<dbReference type="HAMAP" id="MF_01974">
    <property type="entry name" value="MetAP_1"/>
    <property type="match status" value="1"/>
</dbReference>
<proteinExistence type="inferred from homology"/>
<keyword evidence="5 6" id="KW-0378">Hydrolase</keyword>
<feature type="binding site" evidence="6">
    <location>
        <position position="141"/>
    </location>
    <ligand>
        <name>a divalent metal cation</name>
        <dbReference type="ChEBI" id="CHEBI:60240"/>
        <label>2</label>
        <note>catalytic</note>
    </ligand>
</feature>
<comment type="catalytic activity">
    <reaction evidence="6 7">
        <text>Release of N-terminal amino acids, preferentially methionine, from peptides and arylamides.</text>
        <dbReference type="EC" id="3.4.11.18"/>
    </reaction>
</comment>
<dbReference type="PANTHER" id="PTHR43330:SF8">
    <property type="entry name" value="METHIONINE AMINOPEPTIDASE 1D, MITOCHONDRIAL"/>
    <property type="match status" value="1"/>
</dbReference>
<feature type="binding site" evidence="6">
    <location>
        <position position="237"/>
    </location>
    <ligand>
        <name>a divalent metal cation</name>
        <dbReference type="ChEBI" id="CHEBI:60240"/>
        <label>2</label>
        <note>catalytic</note>
    </ligand>
</feature>
<feature type="binding site" evidence="6">
    <location>
        <position position="112"/>
    </location>
    <ligand>
        <name>substrate</name>
    </ligand>
</feature>
<comment type="similarity">
    <text evidence="6">Belongs to the peptidase M24A family. Methionine aminopeptidase type 1 subfamily.</text>
</comment>
<dbReference type="PATRIC" id="fig|1339349.3.peg.2188"/>
<evidence type="ECO:0000256" key="3">
    <source>
        <dbReference type="ARBA" id="ARBA00022670"/>
    </source>
</evidence>
<dbReference type="Gene3D" id="3.90.230.10">
    <property type="entry name" value="Creatinase/methionine aminopeptidase superfamily"/>
    <property type="match status" value="1"/>
</dbReference>
<evidence type="ECO:0000256" key="1">
    <source>
        <dbReference type="ARBA" id="ARBA00002521"/>
    </source>
</evidence>
<feature type="binding site" evidence="6">
    <location>
        <position position="211"/>
    </location>
    <ligand>
        <name>substrate</name>
    </ligand>
</feature>
<dbReference type="EC" id="3.4.11.18" evidence="6 7"/>
<dbReference type="GO" id="GO:0070006">
    <property type="term" value="F:metalloaminopeptidase activity"/>
    <property type="evidence" value="ECO:0007669"/>
    <property type="project" value="UniProtKB-UniRule"/>
</dbReference>
<comment type="caution">
    <text evidence="9">The sequence shown here is derived from an EMBL/GenBank/DDBJ whole genome shotgun (WGS) entry which is preliminary data.</text>
</comment>
<dbReference type="GeneID" id="99751875"/>
<dbReference type="NCBIfam" id="TIGR00500">
    <property type="entry name" value="met_pdase_I"/>
    <property type="match status" value="1"/>
</dbReference>
<dbReference type="EMBL" id="JNHN01000173">
    <property type="protein sequence ID" value="KDS50866.1"/>
    <property type="molecule type" value="Genomic_DNA"/>
</dbReference>
<evidence type="ECO:0000313" key="10">
    <source>
        <dbReference type="Proteomes" id="UP000028013"/>
    </source>
</evidence>
<dbReference type="InterPro" id="IPR001714">
    <property type="entry name" value="Pept_M24_MAP"/>
</dbReference>
<feature type="binding site" evidence="6">
    <location>
        <position position="269"/>
    </location>
    <ligand>
        <name>a divalent metal cation</name>
        <dbReference type="ChEBI" id="CHEBI:60240"/>
        <label>2</label>
        <note>catalytic</note>
    </ligand>
</feature>
<evidence type="ECO:0000256" key="5">
    <source>
        <dbReference type="ARBA" id="ARBA00022801"/>
    </source>
</evidence>
<name>A0A078RZS4_BACUN</name>
<organism evidence="9 10">
    <name type="scientific">Bacteroides uniformis str. 3978 T3 ii</name>
    <dbReference type="NCBI Taxonomy" id="1339349"/>
    <lineage>
        <taxon>Bacteria</taxon>
        <taxon>Pseudomonadati</taxon>
        <taxon>Bacteroidota</taxon>
        <taxon>Bacteroidia</taxon>
        <taxon>Bacteroidales</taxon>
        <taxon>Bacteroidaceae</taxon>
        <taxon>Bacteroides</taxon>
    </lineage>
</organism>
<dbReference type="Pfam" id="PF00557">
    <property type="entry name" value="Peptidase_M24"/>
    <property type="match status" value="1"/>
</dbReference>
<dbReference type="GO" id="GO:0006508">
    <property type="term" value="P:proteolysis"/>
    <property type="evidence" value="ECO:0007669"/>
    <property type="project" value="UniProtKB-KW"/>
</dbReference>
<dbReference type="InterPro" id="IPR002467">
    <property type="entry name" value="Pept_M24A_MAP1"/>
</dbReference>
<dbReference type="Proteomes" id="UP000028013">
    <property type="component" value="Unassembled WGS sequence"/>
</dbReference>
<dbReference type="SUPFAM" id="SSF55920">
    <property type="entry name" value="Creatinase/aminopeptidase"/>
    <property type="match status" value="1"/>
</dbReference>
<keyword evidence="3 6" id="KW-0645">Protease</keyword>
<comment type="subunit">
    <text evidence="6">Monomer.</text>
</comment>
<comment type="cofactor">
    <cofactor evidence="6">
        <name>Co(2+)</name>
        <dbReference type="ChEBI" id="CHEBI:48828"/>
    </cofactor>
    <cofactor evidence="6">
        <name>Zn(2+)</name>
        <dbReference type="ChEBI" id="CHEBI:29105"/>
    </cofactor>
    <cofactor evidence="6">
        <name>Mn(2+)</name>
        <dbReference type="ChEBI" id="CHEBI:29035"/>
    </cofactor>
    <cofactor evidence="6">
        <name>Fe(2+)</name>
        <dbReference type="ChEBI" id="CHEBI:29033"/>
    </cofactor>
    <text evidence="6">Binds 2 divalent metal cations per subunit. Has a high-affinity and a low affinity metal-binding site. The true nature of the physiological cofactor is under debate. The enzyme is active with cobalt, zinc, manganese or divalent iron ions. Most likely, methionine aminopeptidases function as mononuclear Fe(2+)-metalloproteases under physiological conditions, and the catalytically relevant metal-binding site has been assigned to the histidine-containing high-affinity site.</text>
</comment>